<organism evidence="1 2">
    <name type="scientific">Neisseria dentiae</name>
    <dbReference type="NCBI Taxonomy" id="194197"/>
    <lineage>
        <taxon>Bacteria</taxon>
        <taxon>Pseudomonadati</taxon>
        <taxon>Pseudomonadota</taxon>
        <taxon>Betaproteobacteria</taxon>
        <taxon>Neisseriales</taxon>
        <taxon>Neisseriaceae</taxon>
        <taxon>Neisseria</taxon>
    </lineage>
</organism>
<dbReference type="OrthoDB" id="9998239at2"/>
<evidence type="ECO:0000313" key="2">
    <source>
        <dbReference type="Proteomes" id="UP000193118"/>
    </source>
</evidence>
<sequence>MKVALYPFFIARSIDTKIKVTVPKYEAEILLSVHGEDRVSIESDNVVGSFEVDSAAEERERLRMKYGMKNQDSFWVDDVFKRQQDFADALEKSKYIEESAEDGAYSKNTREELKAILDGMMVKYPANASKEQLISLVEANAPAV</sequence>
<reference evidence="2" key="1">
    <citation type="submission" date="2017-01" db="EMBL/GenBank/DDBJ databases">
        <authorList>
            <person name="Wolfgang W.J."/>
            <person name="Cole J."/>
            <person name="Wroblewski D."/>
            <person name="Mcginnis J."/>
            <person name="Musser K.A."/>
        </authorList>
    </citation>
    <scope>NUCLEOTIDE SEQUENCE [LARGE SCALE GENOMIC DNA]</scope>
    <source>
        <strain evidence="2">DSM 19151</strain>
    </source>
</reference>
<gene>
    <name evidence="1" type="ORF">BWD09_07015</name>
</gene>
<dbReference type="Gene3D" id="1.10.720.30">
    <property type="entry name" value="SAP domain"/>
    <property type="match status" value="1"/>
</dbReference>
<dbReference type="AlphaFoldDB" id="A0A1X3D993"/>
<dbReference type="RefSeq" id="WP_085365990.1">
    <property type="nucleotide sequence ID" value="NZ_CAUJPZ010000012.1"/>
</dbReference>
<comment type="caution">
    <text evidence="1">The sequence shown here is derived from an EMBL/GenBank/DDBJ whole genome shotgun (WGS) entry which is preliminary data.</text>
</comment>
<dbReference type="STRING" id="194197.BWD09_07015"/>
<protein>
    <submittedName>
        <fullName evidence="1">Uncharacterized protein</fullName>
    </submittedName>
</protein>
<accession>A0A1X3D993</accession>
<dbReference type="InterPro" id="IPR036361">
    <property type="entry name" value="SAP_dom_sf"/>
</dbReference>
<keyword evidence="2" id="KW-1185">Reference proteome</keyword>
<dbReference type="GeneID" id="94580923"/>
<evidence type="ECO:0000313" key="1">
    <source>
        <dbReference type="EMBL" id="OSI16509.1"/>
    </source>
</evidence>
<proteinExistence type="predicted"/>
<dbReference type="EMBL" id="MTBO01000015">
    <property type="protein sequence ID" value="OSI16509.1"/>
    <property type="molecule type" value="Genomic_DNA"/>
</dbReference>
<name>A0A1X3D993_9NEIS</name>
<dbReference type="Proteomes" id="UP000193118">
    <property type="component" value="Unassembled WGS sequence"/>
</dbReference>